<feature type="domain" description="Sulfatase-modifying factor enzyme-like" evidence="1">
    <location>
        <begin position="22"/>
        <end position="237"/>
    </location>
</feature>
<gene>
    <name evidence="2" type="ORF">METZ01_LOCUS105422</name>
</gene>
<accession>A0A381WK96</accession>
<proteinExistence type="predicted"/>
<dbReference type="InterPro" id="IPR042095">
    <property type="entry name" value="SUMF_sf"/>
</dbReference>
<reference evidence="2" key="1">
    <citation type="submission" date="2018-05" db="EMBL/GenBank/DDBJ databases">
        <authorList>
            <person name="Lanie J.A."/>
            <person name="Ng W.-L."/>
            <person name="Kazmierczak K.M."/>
            <person name="Andrzejewski T.M."/>
            <person name="Davidsen T.M."/>
            <person name="Wayne K.J."/>
            <person name="Tettelin H."/>
            <person name="Glass J.I."/>
            <person name="Rusch D."/>
            <person name="Podicherti R."/>
            <person name="Tsui H.-C.T."/>
            <person name="Winkler M.E."/>
        </authorList>
    </citation>
    <scope>NUCLEOTIDE SEQUENCE</scope>
</reference>
<dbReference type="GO" id="GO:0120147">
    <property type="term" value="F:formylglycine-generating oxidase activity"/>
    <property type="evidence" value="ECO:0007669"/>
    <property type="project" value="TreeGrafter"/>
</dbReference>
<dbReference type="InterPro" id="IPR016187">
    <property type="entry name" value="CTDL_fold"/>
</dbReference>
<dbReference type="Pfam" id="PF03781">
    <property type="entry name" value="FGE-sulfatase"/>
    <property type="match status" value="1"/>
</dbReference>
<dbReference type="InterPro" id="IPR051043">
    <property type="entry name" value="Sulfatase_Mod_Factor_Kinase"/>
</dbReference>
<dbReference type="SUPFAM" id="SSF56436">
    <property type="entry name" value="C-type lectin-like"/>
    <property type="match status" value="1"/>
</dbReference>
<name>A0A381WK96_9ZZZZ</name>
<organism evidence="2">
    <name type="scientific">marine metagenome</name>
    <dbReference type="NCBI Taxonomy" id="408172"/>
    <lineage>
        <taxon>unclassified sequences</taxon>
        <taxon>metagenomes</taxon>
        <taxon>ecological metagenomes</taxon>
    </lineage>
</organism>
<dbReference type="PANTHER" id="PTHR23150">
    <property type="entry name" value="SULFATASE MODIFYING FACTOR 1, 2"/>
    <property type="match status" value="1"/>
</dbReference>
<dbReference type="Gene3D" id="3.90.1580.10">
    <property type="entry name" value="paralog of FGE (formylglycine-generating enzyme)"/>
    <property type="match status" value="1"/>
</dbReference>
<dbReference type="InterPro" id="IPR005532">
    <property type="entry name" value="SUMF_dom"/>
</dbReference>
<dbReference type="PANTHER" id="PTHR23150:SF19">
    <property type="entry name" value="FORMYLGLYCINE-GENERATING ENZYME"/>
    <property type="match status" value="1"/>
</dbReference>
<dbReference type="AlphaFoldDB" id="A0A381WK96"/>
<evidence type="ECO:0000313" key="2">
    <source>
        <dbReference type="EMBL" id="SVA52568.1"/>
    </source>
</evidence>
<evidence type="ECO:0000259" key="1">
    <source>
        <dbReference type="Pfam" id="PF03781"/>
    </source>
</evidence>
<sequence>MIGHVLVVDRAFSENTEFRNTTDDMVVIPSGKFKMGCNQFGPMHGAPEHWVYLNEFMIDRFEVTNKRFEEIISDHKRRRSKLSKCDECPVTNVSWYEAVDYCYLIGKTLPTEAQWEKAAGNGDGCEFPWGQDFDPIYNQGRGGLEMRDKSVPVGTYPANKYGIYDMGGNVWEWVSDWMAPGYQASEVLINPRGPSSGVMKVRRGGAYSDSIKAMATGYRDWSHPSSRFFSDVGFRCAINVKGKSLDGLTTQD</sequence>
<protein>
    <recommendedName>
        <fullName evidence="1">Sulfatase-modifying factor enzyme-like domain-containing protein</fullName>
    </recommendedName>
</protein>
<dbReference type="EMBL" id="UINC01011983">
    <property type="protein sequence ID" value="SVA52568.1"/>
    <property type="molecule type" value="Genomic_DNA"/>
</dbReference>